<organism evidence="13 14">
    <name type="scientific">Gynuella sunshinyii YC6258</name>
    <dbReference type="NCBI Taxonomy" id="1445510"/>
    <lineage>
        <taxon>Bacteria</taxon>
        <taxon>Pseudomonadati</taxon>
        <taxon>Pseudomonadota</taxon>
        <taxon>Gammaproteobacteria</taxon>
        <taxon>Oceanospirillales</taxon>
        <taxon>Saccharospirillaceae</taxon>
        <taxon>Gynuella</taxon>
    </lineage>
</organism>
<dbReference type="NCBIfam" id="NF006767">
    <property type="entry name" value="PRK09289.1"/>
    <property type="match status" value="1"/>
</dbReference>
<evidence type="ECO:0000256" key="4">
    <source>
        <dbReference type="ARBA" id="ARBA00011233"/>
    </source>
</evidence>
<dbReference type="OrthoDB" id="9788537at2"/>
<comment type="catalytic activity">
    <reaction evidence="1">
        <text>2 6,7-dimethyl-8-(1-D-ribityl)lumazine + H(+) = 5-amino-6-(D-ribitylamino)uracil + riboflavin</text>
        <dbReference type="Rhea" id="RHEA:20772"/>
        <dbReference type="ChEBI" id="CHEBI:15378"/>
        <dbReference type="ChEBI" id="CHEBI:15934"/>
        <dbReference type="ChEBI" id="CHEBI:57986"/>
        <dbReference type="ChEBI" id="CHEBI:58201"/>
        <dbReference type="EC" id="2.5.1.9"/>
    </reaction>
</comment>
<evidence type="ECO:0000256" key="9">
    <source>
        <dbReference type="ARBA" id="ARBA00022737"/>
    </source>
</evidence>
<comment type="subunit">
    <text evidence="4">Homotrimer.</text>
</comment>
<evidence type="ECO:0000256" key="2">
    <source>
        <dbReference type="ARBA" id="ARBA00002803"/>
    </source>
</evidence>
<comment type="function">
    <text evidence="2">Catalyzes the dismutation of two molecules of 6,7-dimethyl-8-ribityllumazine, resulting in the formation of riboflavin and 5-amino-6-(D-ribitylamino)uracil.</text>
</comment>
<evidence type="ECO:0000256" key="10">
    <source>
        <dbReference type="NCBIfam" id="TIGR00187"/>
    </source>
</evidence>
<dbReference type="GO" id="GO:0004746">
    <property type="term" value="F:riboflavin synthase activity"/>
    <property type="evidence" value="ECO:0007669"/>
    <property type="project" value="UniProtKB-UniRule"/>
</dbReference>
<dbReference type="Pfam" id="PF00677">
    <property type="entry name" value="Lum_binding"/>
    <property type="match status" value="2"/>
</dbReference>
<evidence type="ECO:0000259" key="12">
    <source>
        <dbReference type="PROSITE" id="PS51177"/>
    </source>
</evidence>
<name>A0A0C5VLT4_9GAMM</name>
<accession>A0A0C5VLT4</accession>
<dbReference type="EC" id="2.5.1.9" evidence="5 10"/>
<dbReference type="EMBL" id="CP007142">
    <property type="protein sequence ID" value="AJQ94293.1"/>
    <property type="molecule type" value="Genomic_DNA"/>
</dbReference>
<dbReference type="CDD" id="cd00402">
    <property type="entry name" value="Riboflavin_synthase_like"/>
    <property type="match status" value="1"/>
</dbReference>
<feature type="repeat" description="Lumazine-binding" evidence="11">
    <location>
        <begin position="1"/>
        <end position="98"/>
    </location>
</feature>
<keyword evidence="7" id="KW-0686">Riboflavin biosynthesis</keyword>
<proteinExistence type="predicted"/>
<dbReference type="InterPro" id="IPR001783">
    <property type="entry name" value="Lumazine-bd"/>
</dbReference>
<evidence type="ECO:0000256" key="8">
    <source>
        <dbReference type="ARBA" id="ARBA00022679"/>
    </source>
</evidence>
<dbReference type="InterPro" id="IPR023366">
    <property type="entry name" value="ATP_synth_asu-like_sf"/>
</dbReference>
<dbReference type="PIRSF" id="PIRSF000498">
    <property type="entry name" value="Riboflavin_syn_A"/>
    <property type="match status" value="1"/>
</dbReference>
<dbReference type="PROSITE" id="PS51177">
    <property type="entry name" value="LUMAZINE_BIND"/>
    <property type="match status" value="2"/>
</dbReference>
<keyword evidence="8 13" id="KW-0808">Transferase</keyword>
<evidence type="ECO:0000313" key="14">
    <source>
        <dbReference type="Proteomes" id="UP000032266"/>
    </source>
</evidence>
<feature type="domain" description="Lumazine-binding" evidence="12">
    <location>
        <begin position="99"/>
        <end position="195"/>
    </location>
</feature>
<sequence>MFTGIIETVGQVAKVLKSPAGDLKLTVNAKGLDLANTRLGDSIAVNGVCLTAVDIGSDWFTADVSFETLEHTRLEQLRAGESVNLELALTLASRLGGHLVSGHVDGVGRVERIEPSGRSTRYWIQAPEALQKYIAHKGSITVDGVSLTVNALEAQSFCLNIVPHTIQQTIISSYRVGSMVHLEVDLIARYLERLLMPAESKQQAQAGLTLESLARAGFLHRT</sequence>
<dbReference type="Proteomes" id="UP000032266">
    <property type="component" value="Chromosome"/>
</dbReference>
<dbReference type="AlphaFoldDB" id="A0A0C5VLT4"/>
<evidence type="ECO:0000256" key="3">
    <source>
        <dbReference type="ARBA" id="ARBA00004887"/>
    </source>
</evidence>
<evidence type="ECO:0000256" key="7">
    <source>
        <dbReference type="ARBA" id="ARBA00022619"/>
    </source>
</evidence>
<comment type="pathway">
    <text evidence="3">Cofactor biosynthesis; riboflavin biosynthesis; riboflavin from 2-hydroxy-3-oxobutyl phosphate and 5-amino-6-(D-ribitylamino)uracil: step 2/2.</text>
</comment>
<dbReference type="Gene3D" id="2.40.30.20">
    <property type="match status" value="2"/>
</dbReference>
<evidence type="ECO:0000256" key="1">
    <source>
        <dbReference type="ARBA" id="ARBA00000968"/>
    </source>
</evidence>
<evidence type="ECO:0000313" key="13">
    <source>
        <dbReference type="EMBL" id="AJQ94293.1"/>
    </source>
</evidence>
<gene>
    <name evidence="13" type="ORF">YC6258_02255</name>
</gene>
<keyword evidence="9" id="KW-0677">Repeat</keyword>
<dbReference type="RefSeq" id="WP_044616851.1">
    <property type="nucleotide sequence ID" value="NZ_CP007142.1"/>
</dbReference>
<dbReference type="FunFam" id="2.40.30.20:FF:000003">
    <property type="entry name" value="Riboflavin synthase, alpha subunit"/>
    <property type="match status" value="1"/>
</dbReference>
<dbReference type="GO" id="GO:0009231">
    <property type="term" value="P:riboflavin biosynthetic process"/>
    <property type="evidence" value="ECO:0007669"/>
    <property type="project" value="UniProtKB-KW"/>
</dbReference>
<dbReference type="NCBIfam" id="NF009566">
    <property type="entry name" value="PRK13020.1"/>
    <property type="match status" value="1"/>
</dbReference>
<reference evidence="13 14" key="1">
    <citation type="submission" date="2014-01" db="EMBL/GenBank/DDBJ databases">
        <title>Full genme sequencing of cellulolytic bacterium Gynuella sunshinyii YC6258T gen. nov., sp. nov.</title>
        <authorList>
            <person name="Khan H."/>
            <person name="Chung E.J."/>
            <person name="Chung Y.R."/>
        </authorList>
    </citation>
    <scope>NUCLEOTIDE SEQUENCE [LARGE SCALE GENOMIC DNA]</scope>
    <source>
        <strain evidence="13 14">YC6258</strain>
    </source>
</reference>
<evidence type="ECO:0000256" key="6">
    <source>
        <dbReference type="ARBA" id="ARBA00013950"/>
    </source>
</evidence>
<dbReference type="PANTHER" id="PTHR21098">
    <property type="entry name" value="RIBOFLAVIN SYNTHASE ALPHA CHAIN"/>
    <property type="match status" value="1"/>
</dbReference>
<protein>
    <recommendedName>
        <fullName evidence="6 10">Riboflavin synthase</fullName>
        <ecNumber evidence="5 10">2.5.1.9</ecNumber>
    </recommendedName>
</protein>
<dbReference type="NCBIfam" id="TIGR00187">
    <property type="entry name" value="ribE"/>
    <property type="match status" value="1"/>
</dbReference>
<dbReference type="InterPro" id="IPR017938">
    <property type="entry name" value="Riboflavin_synthase-like_b-brl"/>
</dbReference>
<feature type="repeat" description="Lumazine-binding" evidence="11">
    <location>
        <begin position="99"/>
        <end position="195"/>
    </location>
</feature>
<evidence type="ECO:0000256" key="5">
    <source>
        <dbReference type="ARBA" id="ARBA00012827"/>
    </source>
</evidence>
<dbReference type="InterPro" id="IPR026017">
    <property type="entry name" value="Lumazine-bd_dom"/>
</dbReference>
<dbReference type="FunFam" id="2.40.30.20:FF:000004">
    <property type="entry name" value="Riboflavin synthase, alpha subunit"/>
    <property type="match status" value="1"/>
</dbReference>
<feature type="domain" description="Lumazine-binding" evidence="12">
    <location>
        <begin position="1"/>
        <end position="98"/>
    </location>
</feature>
<dbReference type="SUPFAM" id="SSF63380">
    <property type="entry name" value="Riboflavin synthase domain-like"/>
    <property type="match status" value="2"/>
</dbReference>
<dbReference type="PANTHER" id="PTHR21098:SF12">
    <property type="entry name" value="RIBOFLAVIN SYNTHASE"/>
    <property type="match status" value="1"/>
</dbReference>
<evidence type="ECO:0000256" key="11">
    <source>
        <dbReference type="PROSITE-ProRule" id="PRU00524"/>
    </source>
</evidence>
<dbReference type="STRING" id="1445510.YC6258_02255"/>
<keyword evidence="14" id="KW-1185">Reference proteome</keyword>
<dbReference type="KEGG" id="gsn:YC6258_02255"/>
<dbReference type="HOGENOM" id="CLU_034388_2_0_6"/>
<dbReference type="PATRIC" id="fig|1445510.3.peg.2213"/>